<reference evidence="3 4" key="1">
    <citation type="journal article" date="2014" name="Genome Biol. Evol.">
        <title>Molecular evolution of the substrate utilization strategies and putative virulence factors in mosquito-associated Spiroplasma species.</title>
        <authorList>
            <person name="Chang T.H."/>
            <person name="Lo W.S."/>
            <person name="Ku C."/>
            <person name="Chen L.L."/>
            <person name="Kuo C.H."/>
        </authorList>
    </citation>
    <scope>NUCLEOTIDE SEQUENCE [LARGE SCALE GENOMIC DNA]</scope>
    <source>
        <strain evidence="3">Ar-1343</strain>
    </source>
</reference>
<dbReference type="Gene3D" id="1.20.144.10">
    <property type="entry name" value="Phosphatidic acid phosphatase type 2/haloperoxidase"/>
    <property type="match status" value="1"/>
</dbReference>
<keyword evidence="4" id="KW-1185">Reference proteome</keyword>
<dbReference type="PATRIC" id="fig|1276257.3.peg.149"/>
<feature type="transmembrane region" description="Helical" evidence="1">
    <location>
        <begin position="58"/>
        <end position="80"/>
    </location>
</feature>
<feature type="transmembrane region" description="Helical" evidence="1">
    <location>
        <begin position="87"/>
        <end position="109"/>
    </location>
</feature>
<protein>
    <recommendedName>
        <fullName evidence="2">Phosphatidic acid phosphatase type 2/haloperoxidase domain-containing protein</fullName>
    </recommendedName>
</protein>
<organism evidence="3 4">
    <name type="scientific">Spiroplasma sabaudiense Ar-1343</name>
    <dbReference type="NCBI Taxonomy" id="1276257"/>
    <lineage>
        <taxon>Bacteria</taxon>
        <taxon>Bacillati</taxon>
        <taxon>Mycoplasmatota</taxon>
        <taxon>Mollicutes</taxon>
        <taxon>Entomoplasmatales</taxon>
        <taxon>Spiroplasmataceae</taxon>
        <taxon>Spiroplasma</taxon>
    </lineage>
</organism>
<name>W6A8S2_9MOLU</name>
<evidence type="ECO:0000313" key="3">
    <source>
        <dbReference type="EMBL" id="AHI53558.1"/>
    </source>
</evidence>
<dbReference type="InterPro" id="IPR036938">
    <property type="entry name" value="PAP2/HPO_sf"/>
</dbReference>
<feature type="transmembrane region" description="Helical" evidence="1">
    <location>
        <begin position="241"/>
        <end position="261"/>
    </location>
</feature>
<accession>W6A8S2</accession>
<dbReference type="CDD" id="cd01610">
    <property type="entry name" value="PAP2_like"/>
    <property type="match status" value="1"/>
</dbReference>
<proteinExistence type="predicted"/>
<evidence type="ECO:0000259" key="2">
    <source>
        <dbReference type="SMART" id="SM00014"/>
    </source>
</evidence>
<feature type="transmembrane region" description="Helical" evidence="1">
    <location>
        <begin position="12"/>
        <end position="38"/>
    </location>
</feature>
<dbReference type="InterPro" id="IPR000326">
    <property type="entry name" value="PAP2/HPO"/>
</dbReference>
<dbReference type="HOGENOM" id="CLU_927202_0_0_14"/>
<feature type="transmembrane region" description="Helical" evidence="1">
    <location>
        <begin position="273"/>
        <end position="293"/>
    </location>
</feature>
<feature type="domain" description="Phosphatidic acid phosphatase type 2/haloperoxidase" evidence="2">
    <location>
        <begin position="158"/>
        <end position="284"/>
    </location>
</feature>
<dbReference type="STRING" id="1276257.SSABA_v1c01460"/>
<dbReference type="SUPFAM" id="SSF48317">
    <property type="entry name" value="Acid phosphatase/Vanadium-dependent haloperoxidase"/>
    <property type="match status" value="1"/>
</dbReference>
<dbReference type="Proteomes" id="UP000019265">
    <property type="component" value="Chromosome"/>
</dbReference>
<dbReference type="OrthoDB" id="401048at2"/>
<dbReference type="AlphaFoldDB" id="W6A8S2"/>
<evidence type="ECO:0000313" key="4">
    <source>
        <dbReference type="Proteomes" id="UP000019265"/>
    </source>
</evidence>
<feature type="transmembrane region" description="Helical" evidence="1">
    <location>
        <begin position="211"/>
        <end position="229"/>
    </location>
</feature>
<feature type="transmembrane region" description="Helical" evidence="1">
    <location>
        <begin position="121"/>
        <end position="143"/>
    </location>
</feature>
<feature type="transmembrane region" description="Helical" evidence="1">
    <location>
        <begin position="155"/>
        <end position="179"/>
    </location>
</feature>
<dbReference type="KEGG" id="ssab:SSABA_v1c01460"/>
<dbReference type="SMART" id="SM00014">
    <property type="entry name" value="acidPPc"/>
    <property type="match status" value="1"/>
</dbReference>
<keyword evidence="1" id="KW-0812">Transmembrane</keyword>
<keyword evidence="1" id="KW-1133">Transmembrane helix</keyword>
<evidence type="ECO:0000256" key="1">
    <source>
        <dbReference type="SAM" id="Phobius"/>
    </source>
</evidence>
<dbReference type="Pfam" id="PF01569">
    <property type="entry name" value="PAP2"/>
    <property type="match status" value="1"/>
</dbReference>
<gene>
    <name evidence="3" type="ORF">SSABA_v1c01460</name>
</gene>
<dbReference type="EMBL" id="CP006934">
    <property type="protein sequence ID" value="AHI53558.1"/>
    <property type="molecule type" value="Genomic_DNA"/>
</dbReference>
<dbReference type="RefSeq" id="WP_025250696.1">
    <property type="nucleotide sequence ID" value="NZ_CP006934.1"/>
</dbReference>
<sequence>MEKINKNLKITCLVSLFLMFFLIGTFNDLQISITLSNWTEKSAILSFVAKLMSNLGDLGLYLILLMFAAVLINWIVYSFFQKKWHWLIFVFQILLFIIYIATLTNRIWLFNNLSSDSDSNFYYYGSLVINAVLGLTAQILVIIKINNQAIAKTYLVPVVKSIIFIAMLFGVILVMKYAFGRPRFIDLQPDFYDYRPWFANIFSSQNRGTSFPSGHMGVVTAYLSLIWFLEPLKIKKVFTKNFLLVIYWVVIFLMATARIGIKAHYFTDVLTTPAIGLLMITAVEKIENVFWNFKVSRKGK</sequence>
<keyword evidence="1" id="KW-0472">Membrane</keyword>